<proteinExistence type="predicted"/>
<dbReference type="SUPFAM" id="SSF57662">
    <property type="entry name" value="Ferredoxin thioredoxin reductase (FTR), catalytic beta chain"/>
    <property type="match status" value="1"/>
</dbReference>
<accession>A0A645CKH3</accession>
<dbReference type="InterPro" id="IPR036644">
    <property type="entry name" value="FTR_bsu_sf"/>
</dbReference>
<evidence type="ECO:0000313" key="1">
    <source>
        <dbReference type="EMBL" id="MPM77466.1"/>
    </source>
</evidence>
<dbReference type="Gene3D" id="3.90.460.10">
    <property type="entry name" value="Ferredoxin thioredoxin reductase catalytic beta subunit"/>
    <property type="match status" value="1"/>
</dbReference>
<organism evidence="1">
    <name type="scientific">bioreactor metagenome</name>
    <dbReference type="NCBI Taxonomy" id="1076179"/>
    <lineage>
        <taxon>unclassified sequences</taxon>
        <taxon>metagenomes</taxon>
        <taxon>ecological metagenomes</taxon>
    </lineage>
</organism>
<dbReference type="EMBL" id="VSSQ01027957">
    <property type="protein sequence ID" value="MPM77466.1"/>
    <property type="molecule type" value="Genomic_DNA"/>
</dbReference>
<dbReference type="AlphaFoldDB" id="A0A645CKH3"/>
<sequence length="108" mass="12508">MVWQSDFSFEDYGLEEDGIVAVLYCHNCGTIAEFYTKLEETGEQEMKKKMILNPNKKIVESICKRLEITGGYCPCIPEQNEDTICPCKDFRENQYCHCTLYVEDTEGI</sequence>
<gene>
    <name evidence="1" type="ORF">SDC9_124469</name>
</gene>
<reference evidence="1" key="1">
    <citation type="submission" date="2019-08" db="EMBL/GenBank/DDBJ databases">
        <authorList>
            <person name="Kucharzyk K."/>
            <person name="Murdoch R.W."/>
            <person name="Higgins S."/>
            <person name="Loffler F."/>
        </authorList>
    </citation>
    <scope>NUCLEOTIDE SEQUENCE</scope>
</reference>
<name>A0A645CKH3_9ZZZZ</name>
<protein>
    <submittedName>
        <fullName evidence="1">Uncharacterized protein</fullName>
    </submittedName>
</protein>
<dbReference type="GO" id="GO:0016730">
    <property type="term" value="F:oxidoreductase activity, acting on iron-sulfur proteins as donors"/>
    <property type="evidence" value="ECO:0007669"/>
    <property type="project" value="InterPro"/>
</dbReference>
<comment type="caution">
    <text evidence="1">The sequence shown here is derived from an EMBL/GenBank/DDBJ whole genome shotgun (WGS) entry which is preliminary data.</text>
</comment>